<accession>A0ACC2K9A6</accession>
<dbReference type="EMBL" id="CM056812">
    <property type="protein sequence ID" value="KAJ8617704.1"/>
    <property type="molecule type" value="Genomic_DNA"/>
</dbReference>
<sequence>MSWFSLSVPNPFKFLKQEDEAEGEEEEHHETPAAAELTQIISRELWGAASFLALPSSSNTLAGIRSDLAEIGNGFKAGLFRLCALLNSHPHEIGGGGTVTEGVLEFARDVSARPESWLDFPLALSDDFEMSDAQREHASVVECLTPSFAALRIKLCSHMSEGYFWKIYFLLLQPLLNEHDSEILLNPQITEARSIVKQQLKHTNMEVQRFEADCSSLEVGGKRISIQEESNEDKEYEVMAETTISSQRWSVHSEENVDEWSEDECSEMSASVNDNKQESNKEDVSFSDLEINNDGGGNEFGKIVGSRSQIAIGICGGCIGDPEDCGLTWS</sequence>
<evidence type="ECO:0000313" key="2">
    <source>
        <dbReference type="Proteomes" id="UP001234297"/>
    </source>
</evidence>
<name>A0ACC2K9A6_PERAE</name>
<organism evidence="1 2">
    <name type="scientific">Persea americana</name>
    <name type="common">Avocado</name>
    <dbReference type="NCBI Taxonomy" id="3435"/>
    <lineage>
        <taxon>Eukaryota</taxon>
        <taxon>Viridiplantae</taxon>
        <taxon>Streptophyta</taxon>
        <taxon>Embryophyta</taxon>
        <taxon>Tracheophyta</taxon>
        <taxon>Spermatophyta</taxon>
        <taxon>Magnoliopsida</taxon>
        <taxon>Magnoliidae</taxon>
        <taxon>Laurales</taxon>
        <taxon>Lauraceae</taxon>
        <taxon>Persea</taxon>
    </lineage>
</organism>
<evidence type="ECO:0000313" key="1">
    <source>
        <dbReference type="EMBL" id="KAJ8617704.1"/>
    </source>
</evidence>
<proteinExistence type="predicted"/>
<protein>
    <submittedName>
        <fullName evidence="1">Uncharacterized protein</fullName>
    </submittedName>
</protein>
<gene>
    <name evidence="1" type="ORF">MRB53_013890</name>
</gene>
<reference evidence="1 2" key="1">
    <citation type="journal article" date="2022" name="Hortic Res">
        <title>A haplotype resolved chromosomal level avocado genome allows analysis of novel avocado genes.</title>
        <authorList>
            <person name="Nath O."/>
            <person name="Fletcher S.J."/>
            <person name="Hayward A."/>
            <person name="Shaw L.M."/>
            <person name="Masouleh A.K."/>
            <person name="Furtado A."/>
            <person name="Henry R.J."/>
            <person name="Mitter N."/>
        </authorList>
    </citation>
    <scope>NUCLEOTIDE SEQUENCE [LARGE SCALE GENOMIC DNA]</scope>
    <source>
        <strain evidence="2">cv. Hass</strain>
    </source>
</reference>
<keyword evidence="2" id="KW-1185">Reference proteome</keyword>
<comment type="caution">
    <text evidence="1">The sequence shown here is derived from an EMBL/GenBank/DDBJ whole genome shotgun (WGS) entry which is preliminary data.</text>
</comment>
<dbReference type="Proteomes" id="UP001234297">
    <property type="component" value="Chromosome 4"/>
</dbReference>